<dbReference type="Proteomes" id="UP000234857">
    <property type="component" value="Unassembled WGS sequence"/>
</dbReference>
<dbReference type="AlphaFoldDB" id="A0A2N5ZE50"/>
<dbReference type="PANTHER" id="PTHR30087">
    <property type="entry name" value="INNER MEMBRANE PROTEIN"/>
    <property type="match status" value="1"/>
</dbReference>
<sequence>MIRPKVLVSKCIEFERCRYNSNIISSETVKVLKDHVDFIPVCAEVEIGLGIPREPVRLVKENEQIRLIQPATDRDLTEKMNDFSNNFIDSLEEIDGIILKEKSPSCGIKGAKVYNKRDAKKHFEKNSGLLAKRLLESFPYTAIEDEGRLRNFSIREHFLINIYTKARFNKIDKNRKIKELIDFHSDHKYLLMAYDQVLLKELGNLLGNFKKGSEDKTFKEYKKILKKALSEIPSYKSHINAIEHCLGYFKDRLKKDEKEFFLERLNGFRNGKLPLSVAISILRSWIVRFDEPYLKRQVYMQPYPIELETIKDSGLGRDLK</sequence>
<protein>
    <submittedName>
        <fullName evidence="2">DUF1722 domain-containing protein</fullName>
    </submittedName>
</protein>
<dbReference type="InterPro" id="IPR007553">
    <property type="entry name" value="2-thiour_desulf"/>
</dbReference>
<dbReference type="EMBL" id="PKTG01000100">
    <property type="protein sequence ID" value="PLX16946.1"/>
    <property type="molecule type" value="Genomic_DNA"/>
</dbReference>
<evidence type="ECO:0000313" key="3">
    <source>
        <dbReference type="Proteomes" id="UP000234857"/>
    </source>
</evidence>
<dbReference type="InterPro" id="IPR013560">
    <property type="entry name" value="DUF1722"/>
</dbReference>
<comment type="caution">
    <text evidence="2">The sequence shown here is derived from an EMBL/GenBank/DDBJ whole genome shotgun (WGS) entry which is preliminary data.</text>
</comment>
<dbReference type="Pfam" id="PF08349">
    <property type="entry name" value="DUF1722"/>
    <property type="match status" value="1"/>
</dbReference>
<name>A0A2N5ZE50_MUIH1</name>
<dbReference type="PANTHER" id="PTHR30087:SF0">
    <property type="entry name" value="INNER MEMBRANE PROTEIN"/>
    <property type="match status" value="1"/>
</dbReference>
<proteinExistence type="predicted"/>
<reference evidence="2 3" key="1">
    <citation type="submission" date="2017-11" db="EMBL/GenBank/DDBJ databases">
        <title>Genome-resolved metagenomics identifies genetic mobility, metabolic interactions, and unexpected diversity in perchlorate-reducing communities.</title>
        <authorList>
            <person name="Barnum T.P."/>
            <person name="Figueroa I.A."/>
            <person name="Carlstrom C.I."/>
            <person name="Lucas L.N."/>
            <person name="Engelbrektson A.L."/>
            <person name="Coates J.D."/>
        </authorList>
    </citation>
    <scope>NUCLEOTIDE SEQUENCE [LARGE SCALE GENOMIC DNA]</scope>
    <source>
        <strain evidence="2">BM706</strain>
    </source>
</reference>
<dbReference type="Pfam" id="PF04463">
    <property type="entry name" value="2-thiour_desulf"/>
    <property type="match status" value="1"/>
</dbReference>
<dbReference type="PIRSF" id="PIRSF037004">
    <property type="entry name" value="UCP037004"/>
    <property type="match status" value="1"/>
</dbReference>
<accession>A0A2N5ZE50</accession>
<dbReference type="InterPro" id="IPR017087">
    <property type="entry name" value="UCP037004"/>
</dbReference>
<organism evidence="2 3">
    <name type="scientific">Muiribacterium halophilum</name>
    <dbReference type="NCBI Taxonomy" id="2053465"/>
    <lineage>
        <taxon>Bacteria</taxon>
        <taxon>Candidatus Muiribacteriota</taxon>
        <taxon>Candidatus Muiribacteriia</taxon>
        <taxon>Candidatus Muiribacteriales</taxon>
        <taxon>Candidatus Muiribacteriaceae</taxon>
        <taxon>Candidatus Muiribacterium</taxon>
    </lineage>
</organism>
<gene>
    <name evidence="2" type="ORF">C0601_08910</name>
</gene>
<feature type="domain" description="DUF1722" evidence="1">
    <location>
        <begin position="188"/>
        <end position="304"/>
    </location>
</feature>
<evidence type="ECO:0000313" key="2">
    <source>
        <dbReference type="EMBL" id="PLX16946.1"/>
    </source>
</evidence>
<evidence type="ECO:0000259" key="1">
    <source>
        <dbReference type="Pfam" id="PF08349"/>
    </source>
</evidence>